<dbReference type="GO" id="GO:0003779">
    <property type="term" value="F:actin binding"/>
    <property type="evidence" value="ECO:0007669"/>
    <property type="project" value="InterPro"/>
</dbReference>
<dbReference type="Pfam" id="PF00235">
    <property type="entry name" value="Profilin"/>
    <property type="match status" value="1"/>
</dbReference>
<dbReference type="InterPro" id="IPR048278">
    <property type="entry name" value="PFN"/>
</dbReference>
<reference evidence="2" key="1">
    <citation type="submission" date="2011-07" db="EMBL/GenBank/DDBJ databases">
        <authorList>
            <consortium name="Caenorhabditis brenneri Sequencing and Analysis Consortium"/>
            <person name="Wilson R.K."/>
        </authorList>
    </citation>
    <scope>NUCLEOTIDE SEQUENCE [LARGE SCALE GENOMIC DNA]</scope>
    <source>
        <strain evidence="2">PB2801</strain>
    </source>
</reference>
<dbReference type="EMBL" id="GL379786">
    <property type="protein sequence ID" value="EGT30419.1"/>
    <property type="molecule type" value="Genomic_DNA"/>
</dbReference>
<dbReference type="Proteomes" id="UP000008068">
    <property type="component" value="Unassembled WGS sequence"/>
</dbReference>
<dbReference type="InterPro" id="IPR036140">
    <property type="entry name" value="PFN_sf"/>
</dbReference>
<protein>
    <recommendedName>
        <fullName evidence="3">Profilin</fullName>
    </recommendedName>
</protein>
<keyword evidence="2" id="KW-1185">Reference proteome</keyword>
<evidence type="ECO:0000313" key="1">
    <source>
        <dbReference type="EMBL" id="EGT30419.1"/>
    </source>
</evidence>
<proteinExistence type="predicted"/>
<name>G0M8N0_CAEBE</name>
<sequence length="117" mass="13084">MLVSNPAILRACVVSAADGTLVVRTEGQNLYLYDKHEMALLLNNFYYPPSMSNGVNLELILYRMVRLENNVMCGYKNGSGFFAVKNNKVIVIAVYEGNGFEGNRVHAMVDHLARLLE</sequence>
<evidence type="ECO:0008006" key="3">
    <source>
        <dbReference type="Google" id="ProtNLM"/>
    </source>
</evidence>
<dbReference type="HOGENOM" id="CLU_120772_3_0_1"/>
<dbReference type="STRING" id="135651.G0M8N0"/>
<accession>G0M8N0</accession>
<dbReference type="Gene3D" id="3.30.450.30">
    <property type="entry name" value="Dynein light chain 2a, cytoplasmic"/>
    <property type="match status" value="1"/>
</dbReference>
<dbReference type="SUPFAM" id="SSF55770">
    <property type="entry name" value="Profilin (actin-binding protein)"/>
    <property type="match status" value="1"/>
</dbReference>
<evidence type="ECO:0000313" key="2">
    <source>
        <dbReference type="Proteomes" id="UP000008068"/>
    </source>
</evidence>
<dbReference type="eggNOG" id="KOG1755">
    <property type="taxonomic scope" value="Eukaryota"/>
</dbReference>
<dbReference type="AlphaFoldDB" id="G0M8N0"/>
<organism evidence="2">
    <name type="scientific">Caenorhabditis brenneri</name>
    <name type="common">Nematode worm</name>
    <dbReference type="NCBI Taxonomy" id="135651"/>
    <lineage>
        <taxon>Eukaryota</taxon>
        <taxon>Metazoa</taxon>
        <taxon>Ecdysozoa</taxon>
        <taxon>Nematoda</taxon>
        <taxon>Chromadorea</taxon>
        <taxon>Rhabditida</taxon>
        <taxon>Rhabditina</taxon>
        <taxon>Rhabditomorpha</taxon>
        <taxon>Rhabditoidea</taxon>
        <taxon>Rhabditidae</taxon>
        <taxon>Peloderinae</taxon>
        <taxon>Caenorhabditis</taxon>
    </lineage>
</organism>
<gene>
    <name evidence="1" type="ORF">CAEBREN_00889</name>
</gene>
<dbReference type="InParanoid" id="G0M8N0"/>
<dbReference type="OrthoDB" id="421374at2759"/>